<feature type="transmembrane region" description="Helical" evidence="8">
    <location>
        <begin position="361"/>
        <end position="383"/>
    </location>
</feature>
<organism evidence="10 11">
    <name type="scientific">Veillonella magna</name>
    <dbReference type="NCBI Taxonomy" id="464322"/>
    <lineage>
        <taxon>Bacteria</taxon>
        <taxon>Bacillati</taxon>
        <taxon>Bacillota</taxon>
        <taxon>Negativicutes</taxon>
        <taxon>Veillonellales</taxon>
        <taxon>Veillonellaceae</taxon>
        <taxon>Veillonella</taxon>
    </lineage>
</organism>
<dbReference type="PANTHER" id="PTHR30294:SF29">
    <property type="entry name" value="MULTIDRUG ABC TRANSPORTER PERMEASE YBHS-RELATED"/>
    <property type="match status" value="1"/>
</dbReference>
<sequence length="389" mass="42691">MSFRRLRALIYKECLQLTRDPSSFFIGLVIPALLIFLIGFGMSMDVTHIPTAVVLEDSSPTARSVVSFMNESPYFSPRYVTSMQEAKQLMDERRAEAILRIPGDFSARLSEGRGKVQLITYGVDTTIANATTTYVQNGIARWQQSYLSGTAINGVPAVASTSSSTTLAASPIVPGSVTVDSRQWFNDANTSTWMFIPGLIVIVMTLVGVFLTALVMAREWERGTLESLFVTPMHAAEIVFAKIIPYFGVAMIGFFICLLSARYVYEVPIEGSIFLILFASVEYVLVAIGMGLTISSVLKNQFLSCQLALLVSLLPTIMLSGFIFDLRSVPTAVNVISHLMPATYYMDLLKSLFLAGNNPVIIYKNCAILAGYAALFIGLSLLVTRKRLD</sequence>
<feature type="transmembrane region" description="Helical" evidence="8">
    <location>
        <begin position="194"/>
        <end position="217"/>
    </location>
</feature>
<gene>
    <name evidence="10" type="ORF">H6A01_04815</name>
</gene>
<keyword evidence="11" id="KW-1185">Reference proteome</keyword>
<feature type="transmembrane region" description="Helical" evidence="8">
    <location>
        <begin position="307"/>
        <end position="324"/>
    </location>
</feature>
<dbReference type="PANTHER" id="PTHR30294">
    <property type="entry name" value="MEMBRANE COMPONENT OF ABC TRANSPORTER YHHJ-RELATED"/>
    <property type="match status" value="1"/>
</dbReference>
<comment type="similarity">
    <text evidence="2">Belongs to the ABC-2 integral membrane protein family.</text>
</comment>
<evidence type="ECO:0000256" key="2">
    <source>
        <dbReference type="ARBA" id="ARBA00007783"/>
    </source>
</evidence>
<feature type="domain" description="ABC transmembrane type-2" evidence="9">
    <location>
        <begin position="161"/>
        <end position="387"/>
    </location>
</feature>
<feature type="transmembrane region" description="Helical" evidence="8">
    <location>
        <begin position="21"/>
        <end position="42"/>
    </location>
</feature>
<evidence type="ECO:0000259" key="9">
    <source>
        <dbReference type="PROSITE" id="PS51012"/>
    </source>
</evidence>
<evidence type="ECO:0000256" key="8">
    <source>
        <dbReference type="SAM" id="Phobius"/>
    </source>
</evidence>
<keyword evidence="4" id="KW-1003">Cell membrane</keyword>
<evidence type="ECO:0000256" key="3">
    <source>
        <dbReference type="ARBA" id="ARBA00022448"/>
    </source>
</evidence>
<feature type="transmembrane region" description="Helical" evidence="8">
    <location>
        <begin position="273"/>
        <end position="295"/>
    </location>
</feature>
<reference evidence="10 11" key="1">
    <citation type="journal article" date="2021" name="Sci. Rep.">
        <title>The distribution of antibiotic resistance genes in chicken gut microbiota commensals.</title>
        <authorList>
            <person name="Juricova H."/>
            <person name="Matiasovicova J."/>
            <person name="Kubasova T."/>
            <person name="Cejkova D."/>
            <person name="Rychlik I."/>
        </authorList>
    </citation>
    <scope>NUCLEOTIDE SEQUENCE [LARGE SCALE GENOMIC DNA]</scope>
    <source>
        <strain evidence="10 11">An537</strain>
    </source>
</reference>
<keyword evidence="7 8" id="KW-0472">Membrane</keyword>
<dbReference type="InterPro" id="IPR047817">
    <property type="entry name" value="ABC2_TM_bact-type"/>
</dbReference>
<keyword evidence="3" id="KW-0813">Transport</keyword>
<keyword evidence="6 8" id="KW-1133">Transmembrane helix</keyword>
<evidence type="ECO:0000256" key="5">
    <source>
        <dbReference type="ARBA" id="ARBA00022692"/>
    </source>
</evidence>
<dbReference type="EMBL" id="JACJLA010000007">
    <property type="protein sequence ID" value="MBM6912646.1"/>
    <property type="molecule type" value="Genomic_DNA"/>
</dbReference>
<name>A0ABS2GF52_9FIRM</name>
<evidence type="ECO:0000313" key="10">
    <source>
        <dbReference type="EMBL" id="MBM6912646.1"/>
    </source>
</evidence>
<dbReference type="RefSeq" id="WP_205087740.1">
    <property type="nucleotide sequence ID" value="NZ_JACJLA010000007.1"/>
</dbReference>
<comment type="caution">
    <text evidence="10">The sequence shown here is derived from an EMBL/GenBank/DDBJ whole genome shotgun (WGS) entry which is preliminary data.</text>
</comment>
<keyword evidence="5 8" id="KW-0812">Transmembrane</keyword>
<dbReference type="Gene3D" id="3.40.1710.10">
    <property type="entry name" value="abc type-2 transporter like domain"/>
    <property type="match status" value="1"/>
</dbReference>
<feature type="transmembrane region" description="Helical" evidence="8">
    <location>
        <begin position="238"/>
        <end position="261"/>
    </location>
</feature>
<protein>
    <submittedName>
        <fullName evidence="10">ABC transporter permease</fullName>
    </submittedName>
</protein>
<dbReference type="PROSITE" id="PS51012">
    <property type="entry name" value="ABC_TM2"/>
    <property type="match status" value="1"/>
</dbReference>
<evidence type="ECO:0000256" key="7">
    <source>
        <dbReference type="ARBA" id="ARBA00023136"/>
    </source>
</evidence>
<evidence type="ECO:0000313" key="11">
    <source>
        <dbReference type="Proteomes" id="UP000707138"/>
    </source>
</evidence>
<dbReference type="Pfam" id="PF12698">
    <property type="entry name" value="ABC2_membrane_3"/>
    <property type="match status" value="1"/>
</dbReference>
<proteinExistence type="inferred from homology"/>
<comment type="subcellular location">
    <subcellularLocation>
        <location evidence="1">Cell membrane</location>
        <topology evidence="1">Multi-pass membrane protein</topology>
    </subcellularLocation>
</comment>
<accession>A0ABS2GF52</accession>
<dbReference type="Proteomes" id="UP000707138">
    <property type="component" value="Unassembled WGS sequence"/>
</dbReference>
<evidence type="ECO:0000256" key="6">
    <source>
        <dbReference type="ARBA" id="ARBA00022989"/>
    </source>
</evidence>
<dbReference type="InterPro" id="IPR013525">
    <property type="entry name" value="ABC2_TM"/>
</dbReference>
<dbReference type="InterPro" id="IPR051449">
    <property type="entry name" value="ABC-2_transporter_component"/>
</dbReference>
<evidence type="ECO:0000256" key="1">
    <source>
        <dbReference type="ARBA" id="ARBA00004651"/>
    </source>
</evidence>
<evidence type="ECO:0000256" key="4">
    <source>
        <dbReference type="ARBA" id="ARBA00022475"/>
    </source>
</evidence>